<gene>
    <name evidence="2" type="ORF">W822_14675</name>
</gene>
<dbReference type="HOGENOM" id="CLU_045683_0_1_4"/>
<dbReference type="Proteomes" id="UP000018733">
    <property type="component" value="Unassembled WGS sequence"/>
</dbReference>
<evidence type="ECO:0000256" key="1">
    <source>
        <dbReference type="ARBA" id="ARBA00006987"/>
    </source>
</evidence>
<dbReference type="eggNOG" id="COG3181">
    <property type="taxonomic scope" value="Bacteria"/>
</dbReference>
<dbReference type="EMBL" id="AYXT01000010">
    <property type="protein sequence ID" value="ETF02006.1"/>
    <property type="molecule type" value="Genomic_DNA"/>
</dbReference>
<dbReference type="AlphaFoldDB" id="V8QPW8"/>
<evidence type="ECO:0000313" key="3">
    <source>
        <dbReference type="Proteomes" id="UP000018733"/>
    </source>
</evidence>
<comment type="similarity">
    <text evidence="1">Belongs to the UPF0065 (bug) family.</text>
</comment>
<reference evidence="2 3" key="1">
    <citation type="journal article" date="2014" name="Genome Announc.">
        <title>Draft Genome Sequence of Advenella kashmirensis Strain W13003, a Polycyclic Aromatic Hydrocarbon-Degrading Bacterium.</title>
        <authorList>
            <person name="Wang X."/>
            <person name="Jin D."/>
            <person name="Zhou L."/>
            <person name="Wu L."/>
            <person name="An W."/>
            <person name="Zhao L."/>
        </authorList>
    </citation>
    <scope>NUCLEOTIDE SEQUENCE [LARGE SCALE GENOMIC DNA]</scope>
    <source>
        <strain evidence="2 3">W13003</strain>
    </source>
</reference>
<protein>
    <recommendedName>
        <fullName evidence="4">Tripartite tricarboxylate transporter substrate binding protein</fullName>
    </recommendedName>
</protein>
<dbReference type="STRING" id="1424334.W822_14675"/>
<proteinExistence type="inferred from homology"/>
<dbReference type="Gene3D" id="3.40.190.150">
    <property type="entry name" value="Bordetella uptake gene, domain 1"/>
    <property type="match status" value="1"/>
</dbReference>
<name>V8QPW8_9BURK</name>
<dbReference type="PANTHER" id="PTHR42928">
    <property type="entry name" value="TRICARBOXYLATE-BINDING PROTEIN"/>
    <property type="match status" value="1"/>
</dbReference>
<evidence type="ECO:0008006" key="4">
    <source>
        <dbReference type="Google" id="ProtNLM"/>
    </source>
</evidence>
<dbReference type="Pfam" id="PF03401">
    <property type="entry name" value="TctC"/>
    <property type="match status" value="1"/>
</dbReference>
<keyword evidence="3" id="KW-1185">Reference proteome</keyword>
<evidence type="ECO:0000313" key="2">
    <source>
        <dbReference type="EMBL" id="ETF02006.1"/>
    </source>
</evidence>
<dbReference type="InterPro" id="IPR042100">
    <property type="entry name" value="Bug_dom1"/>
</dbReference>
<dbReference type="PATRIC" id="fig|1424334.3.peg.2950"/>
<accession>V8QPW8</accession>
<sequence length="290" mass="30919">MKLIIPTSPGGGTDSLFRAIARQAEPHLNATLVVQNAGGAGGAIGVSQLTRSKPDGLTIAGVWMGPITVAPHTIKTNYSMKDYIPVIMVDSAPYVLCVKPEFPARNGKELLEVLKSKPNTYTFGTDGVAGPGQLAAERIFQHFGVKARDVPYRGAGETMPALLGGVVDVYVGSVPPAVTMEKAKTAKCLLVTSAKPVSALPNATTLKDIGIPENETLLWHGIIAPSGTPDEAVKRIEDAFEKAASSPEIEKFFETAGVTKTILKREAFSKYIEHEYDTMGKMVEQLGLKQ</sequence>
<dbReference type="PIRSF" id="PIRSF017082">
    <property type="entry name" value="YflP"/>
    <property type="match status" value="1"/>
</dbReference>
<dbReference type="Gene3D" id="3.40.190.10">
    <property type="entry name" value="Periplasmic binding protein-like II"/>
    <property type="match status" value="1"/>
</dbReference>
<comment type="caution">
    <text evidence="2">The sequence shown here is derived from an EMBL/GenBank/DDBJ whole genome shotgun (WGS) entry which is preliminary data.</text>
</comment>
<dbReference type="PANTHER" id="PTHR42928:SF5">
    <property type="entry name" value="BLR1237 PROTEIN"/>
    <property type="match status" value="1"/>
</dbReference>
<organism evidence="2 3">
    <name type="scientific">Advenella kashmirensis W13003</name>
    <dbReference type="NCBI Taxonomy" id="1424334"/>
    <lineage>
        <taxon>Bacteria</taxon>
        <taxon>Pseudomonadati</taxon>
        <taxon>Pseudomonadota</taxon>
        <taxon>Betaproteobacteria</taxon>
        <taxon>Burkholderiales</taxon>
        <taxon>Alcaligenaceae</taxon>
    </lineage>
</organism>
<dbReference type="CDD" id="cd07012">
    <property type="entry name" value="PBP2_Bug_TTT"/>
    <property type="match status" value="1"/>
</dbReference>
<dbReference type="InterPro" id="IPR005064">
    <property type="entry name" value="BUG"/>
</dbReference>
<dbReference type="SUPFAM" id="SSF53850">
    <property type="entry name" value="Periplasmic binding protein-like II"/>
    <property type="match status" value="1"/>
</dbReference>